<name>A0AAE1ADZ9_9GAST</name>
<feature type="domain" description="EGF-like" evidence="3">
    <location>
        <begin position="77"/>
        <end position="88"/>
    </location>
</feature>
<feature type="compositionally biased region" description="Basic and acidic residues" evidence="1">
    <location>
        <begin position="918"/>
        <end position="929"/>
    </location>
</feature>
<protein>
    <recommendedName>
        <fullName evidence="3">EGF-like domain-containing protein</fullName>
    </recommendedName>
</protein>
<keyword evidence="2" id="KW-0812">Transmembrane</keyword>
<feature type="compositionally biased region" description="Polar residues" evidence="1">
    <location>
        <begin position="778"/>
        <end position="788"/>
    </location>
</feature>
<reference evidence="4" key="1">
    <citation type="journal article" date="2023" name="G3 (Bethesda)">
        <title>A reference genome for the long-term kleptoplast-retaining sea slug Elysia crispata morphotype clarki.</title>
        <authorList>
            <person name="Eastman K.E."/>
            <person name="Pendleton A.L."/>
            <person name="Shaikh M.A."/>
            <person name="Suttiyut T."/>
            <person name="Ogas R."/>
            <person name="Tomko P."/>
            <person name="Gavelis G."/>
            <person name="Widhalm J.R."/>
            <person name="Wisecaver J.H."/>
        </authorList>
    </citation>
    <scope>NUCLEOTIDE SEQUENCE</scope>
    <source>
        <strain evidence="4">ECLA1</strain>
    </source>
</reference>
<organism evidence="4 5">
    <name type="scientific">Elysia crispata</name>
    <name type="common">lettuce slug</name>
    <dbReference type="NCBI Taxonomy" id="231223"/>
    <lineage>
        <taxon>Eukaryota</taxon>
        <taxon>Metazoa</taxon>
        <taxon>Spiralia</taxon>
        <taxon>Lophotrochozoa</taxon>
        <taxon>Mollusca</taxon>
        <taxon>Gastropoda</taxon>
        <taxon>Heterobranchia</taxon>
        <taxon>Euthyneura</taxon>
        <taxon>Panpulmonata</taxon>
        <taxon>Sacoglossa</taxon>
        <taxon>Placobranchoidea</taxon>
        <taxon>Plakobranchidae</taxon>
        <taxon>Elysia</taxon>
    </lineage>
</organism>
<evidence type="ECO:0000256" key="2">
    <source>
        <dbReference type="SAM" id="Phobius"/>
    </source>
</evidence>
<comment type="caution">
    <text evidence="4">The sequence shown here is derived from an EMBL/GenBank/DDBJ whole genome shotgun (WGS) entry which is preliminary data.</text>
</comment>
<evidence type="ECO:0000313" key="4">
    <source>
        <dbReference type="EMBL" id="KAK3785785.1"/>
    </source>
</evidence>
<dbReference type="PROSITE" id="PS00022">
    <property type="entry name" value="EGF_1"/>
    <property type="match status" value="1"/>
</dbReference>
<dbReference type="InterPro" id="IPR000742">
    <property type="entry name" value="EGF"/>
</dbReference>
<evidence type="ECO:0000313" key="5">
    <source>
        <dbReference type="Proteomes" id="UP001283361"/>
    </source>
</evidence>
<sequence length="1057" mass="119403">MSPLLLARMRTSCRLLRSTTVIIFFCTVLASSAMMVHEIFEAMEFNSTCDELDCQNSNSCQMSITNDSETSGLNARCACRGRWAGPKCELELHLSALTIQSQSVLLALQEVAPNAPETRDVASPSETDLHLEELTLFLWDMNSTDICRLLHLSRHNVENGELHAKGLERGRRYLLCVSNGHLDSCSSVTGLNMEYLPKEPNCVELITMLDNRDSQYIKILIVTCVTAIFLLALIVFMYLHRRTIVCQMCLHVLFCRRRNCCRSRWKHTNTRRMRKEMRKLSGNVLMPDDIPVDFEEFEGENDLCSPMYSCDGLGYMESNSTLTDLKPPSRPTSLDVGTVIGDQTNKDPCALLYDNQDLITPIYSPQDHNVMKLAFLEEDWTSGNQGEVDNQERIGDSVFMPRPEDALFLHPQVENSVFATLQAGLPLHQSYPSEFYGTENPALHSQTLPRRFLPTTSPPIFPHTYSTNRKRPSSFSSYSSQYPAYMPSKLATPNCEFSPDVDPFLDFQNELPLNPPAAISPNLANRGGELSPEIEYSDASGDYQYFLKPKTMTLRQQRNLIRNQHRHSFIGRDVMLRNPKFARSARYNRPFSMPAGQVFLPPSVASTPRDPPSFDSFSGANHPCLQSDFRYLERLARPLSYIPSVNGFPYTNPYVMDPLEWRYRQRGKPSLFKQRSCRTPSPNYMEFQKSFPLEEICTSNHTLPRAKKPKLPHQHVSFDDPDTGDNFASHTLPRARKSKSSLTPRTAKRPQHLSLRGHATNLPRRPKSAQLTFPTANYNLLNQPCNPQKPSESSTSLPSSPSKPTSSKSAKTLISHIENSLFFRKNTKDPGSKSENQEFLDLQSPLVEDRARPSSKGKSKKKSRSTSFRILSNSSGSEFTSLADNTYKCFFKTEEEESEAEEDKEDISLSRTSSSSHHTCDEISTKSENDADSALSNTKSVSKSSTKRPFSLSDSISCFAEDTVNLVTPFCTEIDSPASEPDEEDTYNDVSSIRASSETLKTEDIFDEGRAGNELGSFSEETRKNYDGVMGTELEPLYFVAEPEYWTDQPEEWEVML</sequence>
<gene>
    <name evidence="4" type="ORF">RRG08_031020</name>
</gene>
<feature type="compositionally biased region" description="Basic and acidic residues" evidence="1">
    <location>
        <begin position="826"/>
        <end position="836"/>
    </location>
</feature>
<evidence type="ECO:0000259" key="3">
    <source>
        <dbReference type="PROSITE" id="PS00022"/>
    </source>
</evidence>
<feature type="region of interest" description="Disordered" evidence="1">
    <location>
        <begin position="704"/>
        <end position="766"/>
    </location>
</feature>
<dbReference type="Proteomes" id="UP001283361">
    <property type="component" value="Unassembled WGS sequence"/>
</dbReference>
<dbReference type="EMBL" id="JAWDGP010002062">
    <property type="protein sequence ID" value="KAK3785785.1"/>
    <property type="molecule type" value="Genomic_DNA"/>
</dbReference>
<dbReference type="AlphaFoldDB" id="A0AAE1ADZ9"/>
<feature type="transmembrane region" description="Helical" evidence="2">
    <location>
        <begin position="15"/>
        <end position="36"/>
    </location>
</feature>
<feature type="compositionally biased region" description="Low complexity" evidence="1">
    <location>
        <begin position="789"/>
        <end position="812"/>
    </location>
</feature>
<keyword evidence="2" id="KW-0472">Membrane</keyword>
<feature type="region of interest" description="Disordered" evidence="1">
    <location>
        <begin position="894"/>
        <end position="951"/>
    </location>
</feature>
<feature type="compositionally biased region" description="Basic residues" evidence="1">
    <location>
        <begin position="853"/>
        <end position="864"/>
    </location>
</feature>
<feature type="compositionally biased region" description="Acidic residues" evidence="1">
    <location>
        <begin position="894"/>
        <end position="905"/>
    </location>
</feature>
<proteinExistence type="predicted"/>
<feature type="region of interest" description="Disordered" evidence="1">
    <location>
        <begin position="778"/>
        <end position="867"/>
    </location>
</feature>
<keyword evidence="5" id="KW-1185">Reference proteome</keyword>
<keyword evidence="2" id="KW-1133">Transmembrane helix</keyword>
<evidence type="ECO:0000256" key="1">
    <source>
        <dbReference type="SAM" id="MobiDB-lite"/>
    </source>
</evidence>
<feature type="transmembrane region" description="Helical" evidence="2">
    <location>
        <begin position="216"/>
        <end position="239"/>
    </location>
</feature>
<feature type="compositionally biased region" description="Basic residues" evidence="1">
    <location>
        <begin position="704"/>
        <end position="713"/>
    </location>
</feature>
<feature type="compositionally biased region" description="Low complexity" evidence="1">
    <location>
        <begin position="933"/>
        <end position="944"/>
    </location>
</feature>
<accession>A0AAE1ADZ9</accession>